<evidence type="ECO:0000313" key="2">
    <source>
        <dbReference type="EMBL" id="QFG05158.1"/>
    </source>
</evidence>
<accession>A0A5J6T570</accession>
<evidence type="ECO:0000256" key="1">
    <source>
        <dbReference type="SAM" id="MobiDB-lite"/>
    </source>
</evidence>
<proteinExistence type="predicted"/>
<organism evidence="2 3">
    <name type="scientific">Bacillus phage 019DV002</name>
    <dbReference type="NCBI Taxonomy" id="2601653"/>
    <lineage>
        <taxon>Viruses</taxon>
        <taxon>Duplodnaviria</taxon>
        <taxon>Heunggongvirae</taxon>
        <taxon>Uroviricota</taxon>
        <taxon>Caudoviricetes</taxon>
        <taxon>Ehrlichviridae</taxon>
        <taxon>Gettysburgvirus</taxon>
        <taxon>Gettysburgvirus gv019DV002</taxon>
    </lineage>
</organism>
<keyword evidence="3" id="KW-1185">Reference proteome</keyword>
<protein>
    <submittedName>
        <fullName evidence="2">DNA binding domain protein</fullName>
    </submittedName>
</protein>
<feature type="compositionally biased region" description="Acidic residues" evidence="1">
    <location>
        <begin position="76"/>
        <end position="95"/>
    </location>
</feature>
<name>A0A5J6T570_9CAUD</name>
<gene>
    <name evidence="2" type="primary">13</name>
    <name evidence="2" type="ORF">019DV002_13</name>
</gene>
<reference evidence="2 3" key="1">
    <citation type="submission" date="2019-07" db="EMBL/GenBank/DDBJ databases">
        <authorList>
            <person name="Loney R.E."/>
            <person name="Krukonis G.P."/>
            <person name="Delesalle V.A."/>
        </authorList>
    </citation>
    <scope>NUCLEOTIDE SEQUENCE [LARGE SCALE GENOMIC DNA]</scope>
</reference>
<sequence>METAICSYCGEEKEIVASDNQGHKFCYDCMYGDDPNIPVCPEGDAYCEEQRNGYIDSKFMNMCYEVDQREAANDGTESEGTGEEPAPAEDSEEGA</sequence>
<dbReference type="EMBL" id="MN176220">
    <property type="protein sequence ID" value="QFG05158.1"/>
    <property type="molecule type" value="Genomic_DNA"/>
</dbReference>
<evidence type="ECO:0000313" key="3">
    <source>
        <dbReference type="Proteomes" id="UP000325508"/>
    </source>
</evidence>
<feature type="region of interest" description="Disordered" evidence="1">
    <location>
        <begin position="70"/>
        <end position="95"/>
    </location>
</feature>
<dbReference type="Proteomes" id="UP000325508">
    <property type="component" value="Segment"/>
</dbReference>